<proteinExistence type="predicted"/>
<evidence type="ECO:0000313" key="6">
    <source>
        <dbReference type="EMBL" id="KAK6757653.1"/>
    </source>
</evidence>
<evidence type="ECO:0000256" key="3">
    <source>
        <dbReference type="ARBA" id="ARBA00022840"/>
    </source>
</evidence>
<keyword evidence="3 4" id="KW-0067">ATP-binding</keyword>
<keyword evidence="2 4" id="KW-0547">Nucleotide-binding</keyword>
<dbReference type="SUPFAM" id="SSF56112">
    <property type="entry name" value="Protein kinase-like (PK-like)"/>
    <property type="match status" value="1"/>
</dbReference>
<dbReference type="Proteomes" id="UP001303046">
    <property type="component" value="Unassembled WGS sequence"/>
</dbReference>
<evidence type="ECO:0000256" key="1">
    <source>
        <dbReference type="ARBA" id="ARBA00012513"/>
    </source>
</evidence>
<keyword evidence="7" id="KW-1185">Reference proteome</keyword>
<dbReference type="Gene3D" id="1.10.510.10">
    <property type="entry name" value="Transferase(Phosphotransferase) domain 1"/>
    <property type="match status" value="1"/>
</dbReference>
<protein>
    <recommendedName>
        <fullName evidence="1">non-specific serine/threonine protein kinase</fullName>
        <ecNumber evidence="1">2.7.11.1</ecNumber>
    </recommendedName>
</protein>
<dbReference type="Gene3D" id="3.30.200.20">
    <property type="entry name" value="Phosphorylase Kinase, domain 1"/>
    <property type="match status" value="1"/>
</dbReference>
<evidence type="ECO:0000256" key="2">
    <source>
        <dbReference type="ARBA" id="ARBA00022741"/>
    </source>
</evidence>
<dbReference type="Pfam" id="PF00069">
    <property type="entry name" value="Pkinase"/>
    <property type="match status" value="1"/>
</dbReference>
<evidence type="ECO:0000259" key="5">
    <source>
        <dbReference type="PROSITE" id="PS50011"/>
    </source>
</evidence>
<dbReference type="InterPro" id="IPR011009">
    <property type="entry name" value="Kinase-like_dom_sf"/>
</dbReference>
<accession>A0ABR1E589</accession>
<dbReference type="InterPro" id="IPR051931">
    <property type="entry name" value="PAK3-like"/>
</dbReference>
<evidence type="ECO:0000313" key="7">
    <source>
        <dbReference type="Proteomes" id="UP001303046"/>
    </source>
</evidence>
<organism evidence="6 7">
    <name type="scientific">Necator americanus</name>
    <name type="common">Human hookworm</name>
    <dbReference type="NCBI Taxonomy" id="51031"/>
    <lineage>
        <taxon>Eukaryota</taxon>
        <taxon>Metazoa</taxon>
        <taxon>Ecdysozoa</taxon>
        <taxon>Nematoda</taxon>
        <taxon>Chromadorea</taxon>
        <taxon>Rhabditida</taxon>
        <taxon>Rhabditina</taxon>
        <taxon>Rhabditomorpha</taxon>
        <taxon>Strongyloidea</taxon>
        <taxon>Ancylostomatidae</taxon>
        <taxon>Bunostominae</taxon>
        <taxon>Necator</taxon>
    </lineage>
</organism>
<dbReference type="InterPro" id="IPR017441">
    <property type="entry name" value="Protein_kinase_ATP_BS"/>
</dbReference>
<dbReference type="PANTHER" id="PTHR45832:SF8">
    <property type="entry name" value="PROTEIN KINASE DOMAIN-CONTAINING PROTEIN"/>
    <property type="match status" value="1"/>
</dbReference>
<dbReference type="PROSITE" id="PS00107">
    <property type="entry name" value="PROTEIN_KINASE_ATP"/>
    <property type="match status" value="1"/>
</dbReference>
<dbReference type="PROSITE" id="PS50011">
    <property type="entry name" value="PROTEIN_KINASE_DOM"/>
    <property type="match status" value="1"/>
</dbReference>
<sequence length="654" mass="73026">MNTPIPHAVTVARSNSLRMPTMKAIVKMNNDLLPSPCPSNAVIRPPSVQPSSKSRGYPFNDPNYAPLPMRPPTVTTFGCDKVKAIPLAQVTGFIFGLLSSQQSTARIMSPVMSHSENTTPPRYDNVKAVTSRHTNGAAYNVHSGVISPTTSAPSLVTSPQKTPDDGVGYEEFRAALSSVVDRADPRVDLTDFKLVGEGSTGIVLSAYKASLKQLVAVKRMNLKKQQRRELLFNEVSIMRDYQHSNIVRMFSSHLVGDELWVVMEYMEGGSLTDIVTQTRMTETQIATVSLQVLRALEFLHTRRVIHRDIKSDSILLKRDGIVKVSDFGFCGQLSDEFPRRRSLVGTPYWTAAEVIARQPYDTGADIWSFGIMLIEMVEGEPPLFNEQPFQAMKMIRDEPPPVFNPTANVSAELAHMLSRCVVKDSTRRATASELLRHPFLSKAQHPSQVTTALPHYDYHSRQETGKCTGGCLELPPTNELRNGQHRRRIRSVRGHLHDCKRRAESFKVTKRRISPELLELITQREAERGAGNKELTFELTKRWREAIQEVLEERRRAVLAEVAKAGKSIHYARRDFANRKAKMTALRNPKGATETKIASRRGMEKGKESTTCTLISSTALPPHHQKEDEPANPDVLLSEVLCQCEILLHSAPAG</sequence>
<feature type="binding site" evidence="4">
    <location>
        <position position="218"/>
    </location>
    <ligand>
        <name>ATP</name>
        <dbReference type="ChEBI" id="CHEBI:30616"/>
    </ligand>
</feature>
<dbReference type="EC" id="2.7.11.1" evidence="1"/>
<dbReference type="EMBL" id="JAVFWL010000005">
    <property type="protein sequence ID" value="KAK6757653.1"/>
    <property type="molecule type" value="Genomic_DNA"/>
</dbReference>
<name>A0ABR1E589_NECAM</name>
<evidence type="ECO:0000256" key="4">
    <source>
        <dbReference type="PROSITE-ProRule" id="PRU10141"/>
    </source>
</evidence>
<feature type="domain" description="Protein kinase" evidence="5">
    <location>
        <begin position="189"/>
        <end position="440"/>
    </location>
</feature>
<reference evidence="6 7" key="1">
    <citation type="submission" date="2023-08" db="EMBL/GenBank/DDBJ databases">
        <title>A Necator americanus chromosomal reference genome.</title>
        <authorList>
            <person name="Ilik V."/>
            <person name="Petrzelkova K.J."/>
            <person name="Pardy F."/>
            <person name="Fuh T."/>
            <person name="Niatou-Singa F.S."/>
            <person name="Gouil Q."/>
            <person name="Baker L."/>
            <person name="Ritchie M.E."/>
            <person name="Jex A.R."/>
            <person name="Gazzola D."/>
            <person name="Li H."/>
            <person name="Toshio Fujiwara R."/>
            <person name="Zhan B."/>
            <person name="Aroian R.V."/>
            <person name="Pafco B."/>
            <person name="Schwarz E.M."/>
        </authorList>
    </citation>
    <scope>NUCLEOTIDE SEQUENCE [LARGE SCALE GENOMIC DNA]</scope>
    <source>
        <strain evidence="6 7">Aroian</strain>
        <tissue evidence="6">Whole animal</tissue>
    </source>
</reference>
<dbReference type="InterPro" id="IPR000719">
    <property type="entry name" value="Prot_kinase_dom"/>
</dbReference>
<comment type="caution">
    <text evidence="6">The sequence shown here is derived from an EMBL/GenBank/DDBJ whole genome shotgun (WGS) entry which is preliminary data.</text>
</comment>
<dbReference type="PANTHER" id="PTHR45832">
    <property type="entry name" value="SERINE/THREONINE-PROTEIN KINASE SAMKA-RELATED-RELATED"/>
    <property type="match status" value="1"/>
</dbReference>
<gene>
    <name evidence="6" type="primary">Necator_chrV.g20247</name>
    <name evidence="6" type="ORF">RB195_015455</name>
</gene>